<protein>
    <submittedName>
        <fullName evidence="2">Uncharacterized protein</fullName>
    </submittedName>
</protein>
<feature type="transmembrane region" description="Helical" evidence="1">
    <location>
        <begin position="7"/>
        <end position="26"/>
    </location>
</feature>
<organism evidence="2 3">
    <name type="scientific">Ancylostoma ceylanicum</name>
    <dbReference type="NCBI Taxonomy" id="53326"/>
    <lineage>
        <taxon>Eukaryota</taxon>
        <taxon>Metazoa</taxon>
        <taxon>Ecdysozoa</taxon>
        <taxon>Nematoda</taxon>
        <taxon>Chromadorea</taxon>
        <taxon>Rhabditida</taxon>
        <taxon>Rhabditina</taxon>
        <taxon>Rhabditomorpha</taxon>
        <taxon>Strongyloidea</taxon>
        <taxon>Ancylostomatidae</taxon>
        <taxon>Ancylostomatinae</taxon>
        <taxon>Ancylostoma</taxon>
    </lineage>
</organism>
<keyword evidence="1" id="KW-0472">Membrane</keyword>
<proteinExistence type="predicted"/>
<gene>
    <name evidence="2" type="primary">Acey_s0123.g1175</name>
    <name evidence="2" type="ORF">Y032_0123g1175</name>
</gene>
<name>A0A016T9M4_9BILA</name>
<sequence length="69" mass="7780">MNPSPDCIPTSMVIILLLLLFCYWWKTLKVADVYTYAAIDLSAIDLRLVHPQPRKGISHPGIVDQEQNG</sequence>
<keyword evidence="3" id="KW-1185">Reference proteome</keyword>
<comment type="caution">
    <text evidence="2">The sequence shown here is derived from an EMBL/GenBank/DDBJ whole genome shotgun (WGS) entry which is preliminary data.</text>
</comment>
<dbReference type="Proteomes" id="UP000024635">
    <property type="component" value="Unassembled WGS sequence"/>
</dbReference>
<dbReference type="EMBL" id="JARK01001459">
    <property type="protein sequence ID" value="EYB99382.1"/>
    <property type="molecule type" value="Genomic_DNA"/>
</dbReference>
<keyword evidence="1" id="KW-0812">Transmembrane</keyword>
<evidence type="ECO:0000313" key="2">
    <source>
        <dbReference type="EMBL" id="EYB99382.1"/>
    </source>
</evidence>
<evidence type="ECO:0000256" key="1">
    <source>
        <dbReference type="SAM" id="Phobius"/>
    </source>
</evidence>
<keyword evidence="1" id="KW-1133">Transmembrane helix</keyword>
<reference evidence="3" key="1">
    <citation type="journal article" date="2015" name="Nat. Genet.">
        <title>The genome and transcriptome of the zoonotic hookworm Ancylostoma ceylanicum identify infection-specific gene families.</title>
        <authorList>
            <person name="Schwarz E.M."/>
            <person name="Hu Y."/>
            <person name="Antoshechkin I."/>
            <person name="Miller M.M."/>
            <person name="Sternberg P.W."/>
            <person name="Aroian R.V."/>
        </authorList>
    </citation>
    <scope>NUCLEOTIDE SEQUENCE</scope>
    <source>
        <strain evidence="3">HY135</strain>
    </source>
</reference>
<dbReference type="AlphaFoldDB" id="A0A016T9M4"/>
<evidence type="ECO:0000313" key="3">
    <source>
        <dbReference type="Proteomes" id="UP000024635"/>
    </source>
</evidence>
<accession>A0A016T9M4</accession>